<name>A0AAD1Y2F1_EUPCR</name>
<evidence type="ECO:0000313" key="1">
    <source>
        <dbReference type="EMBL" id="CAI2383324.1"/>
    </source>
</evidence>
<protein>
    <submittedName>
        <fullName evidence="1">Uncharacterized protein</fullName>
    </submittedName>
</protein>
<reference evidence="1" key="1">
    <citation type="submission" date="2023-07" db="EMBL/GenBank/DDBJ databases">
        <authorList>
            <consortium name="AG Swart"/>
            <person name="Singh M."/>
            <person name="Singh A."/>
            <person name="Seah K."/>
            <person name="Emmerich C."/>
        </authorList>
    </citation>
    <scope>NUCLEOTIDE SEQUENCE</scope>
    <source>
        <strain evidence="1">DP1</strain>
    </source>
</reference>
<accession>A0AAD1Y2F1</accession>
<comment type="caution">
    <text evidence="1">The sequence shown here is derived from an EMBL/GenBank/DDBJ whole genome shotgun (WGS) entry which is preliminary data.</text>
</comment>
<dbReference type="Proteomes" id="UP001295684">
    <property type="component" value="Unassembled WGS sequence"/>
</dbReference>
<evidence type="ECO:0000313" key="2">
    <source>
        <dbReference type="Proteomes" id="UP001295684"/>
    </source>
</evidence>
<dbReference type="AlphaFoldDB" id="A0AAD1Y2F1"/>
<dbReference type="EMBL" id="CAMPGE010025583">
    <property type="protein sequence ID" value="CAI2383324.1"/>
    <property type="molecule type" value="Genomic_DNA"/>
</dbReference>
<gene>
    <name evidence="1" type="ORF">ECRASSUSDP1_LOCUS24823</name>
</gene>
<proteinExistence type="predicted"/>
<keyword evidence="2" id="KW-1185">Reference proteome</keyword>
<organism evidence="1 2">
    <name type="scientific">Euplotes crassus</name>
    <dbReference type="NCBI Taxonomy" id="5936"/>
    <lineage>
        <taxon>Eukaryota</taxon>
        <taxon>Sar</taxon>
        <taxon>Alveolata</taxon>
        <taxon>Ciliophora</taxon>
        <taxon>Intramacronucleata</taxon>
        <taxon>Spirotrichea</taxon>
        <taxon>Hypotrichia</taxon>
        <taxon>Euplotida</taxon>
        <taxon>Euplotidae</taxon>
        <taxon>Moneuplotes</taxon>
    </lineage>
</organism>
<sequence>MLVKINQRKDIDKLGQLSKVIAFLILDKSKKSFSKMFEEKIPLKYSPSVKILDINEGVLIRAPELIENMVEYLRKNCKKLKNCHSIVSRIMGLTRTASSPLSKASSYDDQENSNVPPFSYLGNFVGSDSSDYQRAAFDIKFSCTKLKSKKIKELIPNEKVAEFVFNGDYLDTLKITSMKIAMKALVRKKTKKIALLVGTSRQPIFQTCLIQSIILNMRQVMETFWLLRLISSFSRKLANHQWLKSFTF</sequence>